<evidence type="ECO:0000313" key="2">
    <source>
        <dbReference type="EMBL" id="OGG86161.1"/>
    </source>
</evidence>
<organism evidence="2 3">
    <name type="scientific">Candidatus Kaiserbacteria bacterium RIFOXYB1_FULL_46_14</name>
    <dbReference type="NCBI Taxonomy" id="1798531"/>
    <lineage>
        <taxon>Bacteria</taxon>
        <taxon>Candidatus Kaiseribacteriota</taxon>
    </lineage>
</organism>
<keyword evidence="1" id="KW-1133">Transmembrane helix</keyword>
<reference evidence="2 3" key="1">
    <citation type="journal article" date="2016" name="Nat. Commun.">
        <title>Thousands of microbial genomes shed light on interconnected biogeochemical processes in an aquifer system.</title>
        <authorList>
            <person name="Anantharaman K."/>
            <person name="Brown C.T."/>
            <person name="Hug L.A."/>
            <person name="Sharon I."/>
            <person name="Castelle C.J."/>
            <person name="Probst A.J."/>
            <person name="Thomas B.C."/>
            <person name="Singh A."/>
            <person name="Wilkins M.J."/>
            <person name="Karaoz U."/>
            <person name="Brodie E.L."/>
            <person name="Williams K.H."/>
            <person name="Hubbard S.S."/>
            <person name="Banfield J.F."/>
        </authorList>
    </citation>
    <scope>NUCLEOTIDE SEQUENCE [LARGE SCALE GENOMIC DNA]</scope>
</reference>
<feature type="transmembrane region" description="Helical" evidence="1">
    <location>
        <begin position="153"/>
        <end position="175"/>
    </location>
</feature>
<feature type="transmembrane region" description="Helical" evidence="1">
    <location>
        <begin position="115"/>
        <end position="133"/>
    </location>
</feature>
<keyword evidence="1" id="KW-0472">Membrane</keyword>
<feature type="transmembrane region" description="Helical" evidence="1">
    <location>
        <begin position="89"/>
        <end position="109"/>
    </location>
</feature>
<dbReference type="Pfam" id="PF06790">
    <property type="entry name" value="UPF0259"/>
    <property type="match status" value="1"/>
</dbReference>
<gene>
    <name evidence="2" type="ORF">A2392_01720</name>
</gene>
<evidence type="ECO:0000313" key="3">
    <source>
        <dbReference type="Proteomes" id="UP000177395"/>
    </source>
</evidence>
<accession>A0A1F6FJW3</accession>
<name>A0A1F6FJW3_9BACT</name>
<keyword evidence="1" id="KW-0812">Transmembrane</keyword>
<dbReference type="EMBL" id="MFMS01000002">
    <property type="protein sequence ID" value="OGG86161.1"/>
    <property type="molecule type" value="Genomic_DNA"/>
</dbReference>
<feature type="transmembrane region" description="Helical" evidence="1">
    <location>
        <begin position="12"/>
        <end position="34"/>
    </location>
</feature>
<protein>
    <recommendedName>
        <fullName evidence="4">Glycerophosphoryl diester phosphodiesterase membrane domain-containing protein</fullName>
    </recommendedName>
</protein>
<evidence type="ECO:0008006" key="4">
    <source>
        <dbReference type="Google" id="ProtNLM"/>
    </source>
</evidence>
<feature type="transmembrane region" description="Helical" evidence="1">
    <location>
        <begin position="187"/>
        <end position="206"/>
    </location>
</feature>
<sequence length="219" mass="24300">MKGAIAHFMISPKLFLGIIAVPLIIDLLLFLFQPSKGTGVINIYEWTLFGALAITLAVFNILSGIALIVAANDQTLSVRKAYGQASGFFWRYVGFTIVLSLILFVSFILFIIPAIIVSVWVAFAAFVLVLENARIMESMKRSREYVRGRWWAVFGRSVFIMFVAVVVMAIVTSLGSLISDQKAVTDGLVSLVIALITPFLLLYVYLMYKDIKDSPMVSK</sequence>
<feature type="transmembrane region" description="Helical" evidence="1">
    <location>
        <begin position="46"/>
        <end position="69"/>
    </location>
</feature>
<dbReference type="STRING" id="1798531.A2392_01720"/>
<evidence type="ECO:0000256" key="1">
    <source>
        <dbReference type="SAM" id="Phobius"/>
    </source>
</evidence>
<comment type="caution">
    <text evidence="2">The sequence shown here is derived from an EMBL/GenBank/DDBJ whole genome shotgun (WGS) entry which is preliminary data.</text>
</comment>
<dbReference type="AlphaFoldDB" id="A0A1F6FJW3"/>
<proteinExistence type="predicted"/>
<dbReference type="Proteomes" id="UP000177395">
    <property type="component" value="Unassembled WGS sequence"/>
</dbReference>